<sequence length="53" mass="5660">MGETAGGGGGSAAAIVPEFLERLLEVGKRRSFAVKFLRVSIESLAKNGFYKDK</sequence>
<organism evidence="1">
    <name type="scientific">Sesamum radiatum</name>
    <name type="common">Black benniseed</name>
    <dbReference type="NCBI Taxonomy" id="300843"/>
    <lineage>
        <taxon>Eukaryota</taxon>
        <taxon>Viridiplantae</taxon>
        <taxon>Streptophyta</taxon>
        <taxon>Embryophyta</taxon>
        <taxon>Tracheophyta</taxon>
        <taxon>Spermatophyta</taxon>
        <taxon>Magnoliopsida</taxon>
        <taxon>eudicotyledons</taxon>
        <taxon>Gunneridae</taxon>
        <taxon>Pentapetalae</taxon>
        <taxon>asterids</taxon>
        <taxon>lamiids</taxon>
        <taxon>Lamiales</taxon>
        <taxon>Pedaliaceae</taxon>
        <taxon>Sesamum</taxon>
    </lineage>
</organism>
<accession>A0AAW2JLR2</accession>
<dbReference type="AlphaFoldDB" id="A0AAW2JLR2"/>
<name>A0AAW2JLR2_SESRA</name>
<dbReference type="EMBL" id="JACGWJ010000156">
    <property type="protein sequence ID" value="KAL0294548.1"/>
    <property type="molecule type" value="Genomic_DNA"/>
</dbReference>
<reference evidence="1" key="1">
    <citation type="submission" date="2020-06" db="EMBL/GenBank/DDBJ databases">
        <authorList>
            <person name="Li T."/>
            <person name="Hu X."/>
            <person name="Zhang T."/>
            <person name="Song X."/>
            <person name="Zhang H."/>
            <person name="Dai N."/>
            <person name="Sheng W."/>
            <person name="Hou X."/>
            <person name="Wei L."/>
        </authorList>
    </citation>
    <scope>NUCLEOTIDE SEQUENCE</scope>
    <source>
        <strain evidence="1">G02</strain>
        <tissue evidence="1">Leaf</tissue>
    </source>
</reference>
<protein>
    <submittedName>
        <fullName evidence="1">Uncharacterized protein</fullName>
    </submittedName>
</protein>
<proteinExistence type="predicted"/>
<gene>
    <name evidence="1" type="ORF">Sradi_6881900</name>
</gene>
<evidence type="ECO:0000313" key="1">
    <source>
        <dbReference type="EMBL" id="KAL0294548.1"/>
    </source>
</evidence>
<reference evidence="1" key="2">
    <citation type="journal article" date="2024" name="Plant">
        <title>Genomic evolution and insights into agronomic trait innovations of Sesamum species.</title>
        <authorList>
            <person name="Miao H."/>
            <person name="Wang L."/>
            <person name="Qu L."/>
            <person name="Liu H."/>
            <person name="Sun Y."/>
            <person name="Le M."/>
            <person name="Wang Q."/>
            <person name="Wei S."/>
            <person name="Zheng Y."/>
            <person name="Lin W."/>
            <person name="Duan Y."/>
            <person name="Cao H."/>
            <person name="Xiong S."/>
            <person name="Wang X."/>
            <person name="Wei L."/>
            <person name="Li C."/>
            <person name="Ma Q."/>
            <person name="Ju M."/>
            <person name="Zhao R."/>
            <person name="Li G."/>
            <person name="Mu C."/>
            <person name="Tian Q."/>
            <person name="Mei H."/>
            <person name="Zhang T."/>
            <person name="Gao T."/>
            <person name="Zhang H."/>
        </authorList>
    </citation>
    <scope>NUCLEOTIDE SEQUENCE</scope>
    <source>
        <strain evidence="1">G02</strain>
    </source>
</reference>
<comment type="caution">
    <text evidence="1">The sequence shown here is derived from an EMBL/GenBank/DDBJ whole genome shotgun (WGS) entry which is preliminary data.</text>
</comment>